<dbReference type="RefSeq" id="XP_010241874.1">
    <property type="nucleotide sequence ID" value="XM_010243572.2"/>
</dbReference>
<feature type="transmembrane region" description="Helical" evidence="2">
    <location>
        <begin position="42"/>
        <end position="59"/>
    </location>
</feature>
<sequence>MSEHVRRGTATEEHQSEQQRLGSVGKSQKPSARRRSLTYKHLNALAVVIVFSVTGMVSIEDFAFVIFSLIYVHFLSKFVFPLLTPSPEPPTLGVSNKLLGIYVSISALIGIFLPIAYILEGILEGDQEGIKAAVSLVFLLCSQIFMEGLTFTDRFSIPIRVFVPVFYNTRRIFTLVDWLKSEIGGSTRRLYVGRGLAVANLVFWCFNLFGLLLPVFLPRVFKSYYGYKVKP</sequence>
<feature type="compositionally biased region" description="Basic and acidic residues" evidence="1">
    <location>
        <begin position="1"/>
        <end position="17"/>
    </location>
</feature>
<dbReference type="KEGG" id="nnu:104586367"/>
<dbReference type="PANTHER" id="PTHR33829:SF1">
    <property type="entry name" value="TRANSMEMBRANE PROTEIN"/>
    <property type="match status" value="1"/>
</dbReference>
<feature type="compositionally biased region" description="Polar residues" evidence="1">
    <location>
        <begin position="18"/>
        <end position="30"/>
    </location>
</feature>
<keyword evidence="2" id="KW-0812">Transmembrane</keyword>
<name>A0A1U7Z507_NELNU</name>
<dbReference type="OMA" id="MEKRDQF"/>
<keyword evidence="2" id="KW-1133">Transmembrane helix</keyword>
<dbReference type="InterPro" id="IPR056635">
    <property type="entry name" value="DUF7733"/>
</dbReference>
<evidence type="ECO:0000259" key="3">
    <source>
        <dbReference type="Pfam" id="PF24867"/>
    </source>
</evidence>
<feature type="transmembrane region" description="Helical" evidence="2">
    <location>
        <begin position="98"/>
        <end position="118"/>
    </location>
</feature>
<dbReference type="OrthoDB" id="1906194at2759"/>
<feature type="region of interest" description="Disordered" evidence="1">
    <location>
        <begin position="1"/>
        <end position="32"/>
    </location>
</feature>
<evidence type="ECO:0000313" key="5">
    <source>
        <dbReference type="RefSeq" id="XP_010241874.1"/>
    </source>
</evidence>
<keyword evidence="2" id="KW-0472">Membrane</keyword>
<dbReference type="PANTHER" id="PTHR33829">
    <property type="entry name" value="OSJNBA0044M19.10 PROTEIN"/>
    <property type="match status" value="1"/>
</dbReference>
<reference evidence="5" key="1">
    <citation type="submission" date="2025-08" db="UniProtKB">
        <authorList>
            <consortium name="RefSeq"/>
        </authorList>
    </citation>
    <scope>IDENTIFICATION</scope>
</reference>
<protein>
    <submittedName>
        <fullName evidence="5">Uncharacterized protein LOC104586367</fullName>
    </submittedName>
</protein>
<dbReference type="FunCoup" id="A0A1U7Z507">
    <property type="interactions" value="155"/>
</dbReference>
<dbReference type="Proteomes" id="UP000189703">
    <property type="component" value="Unplaced"/>
</dbReference>
<evidence type="ECO:0000256" key="1">
    <source>
        <dbReference type="SAM" id="MobiDB-lite"/>
    </source>
</evidence>
<dbReference type="Pfam" id="PF24867">
    <property type="entry name" value="DUF7733"/>
    <property type="match status" value="1"/>
</dbReference>
<accession>A0A1U7Z507</accession>
<feature type="transmembrane region" description="Helical" evidence="2">
    <location>
        <begin position="65"/>
        <end position="86"/>
    </location>
</feature>
<feature type="transmembrane region" description="Helical" evidence="2">
    <location>
        <begin position="196"/>
        <end position="217"/>
    </location>
</feature>
<keyword evidence="4" id="KW-1185">Reference proteome</keyword>
<feature type="domain" description="DUF7733" evidence="3">
    <location>
        <begin position="38"/>
        <end position="225"/>
    </location>
</feature>
<gene>
    <name evidence="5" type="primary">LOC104586367</name>
</gene>
<dbReference type="eggNOG" id="ENOG502QU47">
    <property type="taxonomic scope" value="Eukaryota"/>
</dbReference>
<evidence type="ECO:0000313" key="4">
    <source>
        <dbReference type="Proteomes" id="UP000189703"/>
    </source>
</evidence>
<feature type="transmembrane region" description="Helical" evidence="2">
    <location>
        <begin position="130"/>
        <end position="151"/>
    </location>
</feature>
<dbReference type="GeneID" id="104586367"/>
<organism evidence="4 5">
    <name type="scientific">Nelumbo nucifera</name>
    <name type="common">Sacred lotus</name>
    <dbReference type="NCBI Taxonomy" id="4432"/>
    <lineage>
        <taxon>Eukaryota</taxon>
        <taxon>Viridiplantae</taxon>
        <taxon>Streptophyta</taxon>
        <taxon>Embryophyta</taxon>
        <taxon>Tracheophyta</taxon>
        <taxon>Spermatophyta</taxon>
        <taxon>Magnoliopsida</taxon>
        <taxon>Proteales</taxon>
        <taxon>Nelumbonaceae</taxon>
        <taxon>Nelumbo</taxon>
    </lineage>
</organism>
<dbReference type="AlphaFoldDB" id="A0A1U7Z507"/>
<evidence type="ECO:0000256" key="2">
    <source>
        <dbReference type="SAM" id="Phobius"/>
    </source>
</evidence>
<proteinExistence type="predicted"/>